<keyword evidence="1" id="KW-0812">Transmembrane</keyword>
<dbReference type="Proteomes" id="UP000478052">
    <property type="component" value="Unassembled WGS sequence"/>
</dbReference>
<sequence>MFILLLNDLEPGGWTSLIIVAEDDSRFAPGEDDAYYRNDPVNWTLIQPRRLSGITAGIPCTINSSSPSRWRVTSRKRLTKNCVLISILLHYFLNKCILISFALCLVKSVNSSDYQELTQIILFVKIFLMSYLNTYWALTAL</sequence>
<evidence type="ECO:0000313" key="2">
    <source>
        <dbReference type="EMBL" id="KAF0772528.1"/>
    </source>
</evidence>
<accession>A0A6G0ZN91</accession>
<evidence type="ECO:0000256" key="1">
    <source>
        <dbReference type="SAM" id="Phobius"/>
    </source>
</evidence>
<keyword evidence="1" id="KW-1133">Transmembrane helix</keyword>
<organism evidence="2 3">
    <name type="scientific">Aphis craccivora</name>
    <name type="common">Cowpea aphid</name>
    <dbReference type="NCBI Taxonomy" id="307492"/>
    <lineage>
        <taxon>Eukaryota</taxon>
        <taxon>Metazoa</taxon>
        <taxon>Ecdysozoa</taxon>
        <taxon>Arthropoda</taxon>
        <taxon>Hexapoda</taxon>
        <taxon>Insecta</taxon>
        <taxon>Pterygota</taxon>
        <taxon>Neoptera</taxon>
        <taxon>Paraneoptera</taxon>
        <taxon>Hemiptera</taxon>
        <taxon>Sternorrhyncha</taxon>
        <taxon>Aphidomorpha</taxon>
        <taxon>Aphidoidea</taxon>
        <taxon>Aphididae</taxon>
        <taxon>Aphidini</taxon>
        <taxon>Aphis</taxon>
        <taxon>Aphis</taxon>
    </lineage>
</organism>
<dbReference type="AlphaFoldDB" id="A0A6G0ZN91"/>
<protein>
    <submittedName>
        <fullName evidence="2">Uncharacterized protein</fullName>
    </submittedName>
</protein>
<evidence type="ECO:0000313" key="3">
    <source>
        <dbReference type="Proteomes" id="UP000478052"/>
    </source>
</evidence>
<feature type="transmembrane region" description="Helical" evidence="1">
    <location>
        <begin position="120"/>
        <end position="138"/>
    </location>
</feature>
<dbReference type="EMBL" id="VUJU01000164">
    <property type="protein sequence ID" value="KAF0772528.1"/>
    <property type="molecule type" value="Genomic_DNA"/>
</dbReference>
<comment type="caution">
    <text evidence="2">The sequence shown here is derived from an EMBL/GenBank/DDBJ whole genome shotgun (WGS) entry which is preliminary data.</text>
</comment>
<keyword evidence="3" id="KW-1185">Reference proteome</keyword>
<reference evidence="2 3" key="1">
    <citation type="submission" date="2019-08" db="EMBL/GenBank/DDBJ databases">
        <title>Whole genome of Aphis craccivora.</title>
        <authorList>
            <person name="Voronova N.V."/>
            <person name="Shulinski R.S."/>
            <person name="Bandarenka Y.V."/>
            <person name="Zhorov D.G."/>
            <person name="Warner D."/>
        </authorList>
    </citation>
    <scope>NUCLEOTIDE SEQUENCE [LARGE SCALE GENOMIC DNA]</scope>
    <source>
        <strain evidence="2">180601</strain>
        <tissue evidence="2">Whole Body</tissue>
    </source>
</reference>
<proteinExistence type="predicted"/>
<feature type="transmembrane region" description="Helical" evidence="1">
    <location>
        <begin position="83"/>
        <end position="108"/>
    </location>
</feature>
<name>A0A6G0ZN91_APHCR</name>
<gene>
    <name evidence="2" type="ORF">FWK35_00005613</name>
</gene>
<keyword evidence="1" id="KW-0472">Membrane</keyword>